<dbReference type="RefSeq" id="XP_040716302.1">
    <property type="nucleotide sequence ID" value="XM_040854016.1"/>
</dbReference>
<dbReference type="AlphaFoldDB" id="A0A1Y2E0U2"/>
<sequence>MPLPLSNDTQPAIEMANLHAQYVATIHHAHKSRRKLGMSRWTFLTSLAITLFVLILAALAGLVFKAITASRYHIIEGEVRRWNDTNVSYMYGYPSSLSLDSHNVQLVSSATALLVAVVFTVMMVYNVRKGPIEVL</sequence>
<evidence type="ECO:0000313" key="2">
    <source>
        <dbReference type="EMBL" id="ORY65150.1"/>
    </source>
</evidence>
<reference evidence="2 3" key="1">
    <citation type="submission" date="2016-07" db="EMBL/GenBank/DDBJ databases">
        <title>Pervasive Adenine N6-methylation of Active Genes in Fungi.</title>
        <authorList>
            <consortium name="DOE Joint Genome Institute"/>
            <person name="Mondo S.J."/>
            <person name="Dannebaum R.O."/>
            <person name="Kuo R.C."/>
            <person name="Labutti K."/>
            <person name="Haridas S."/>
            <person name="Kuo A."/>
            <person name="Salamov A."/>
            <person name="Ahrendt S.R."/>
            <person name="Lipzen A."/>
            <person name="Sullivan W."/>
            <person name="Andreopoulos W.B."/>
            <person name="Clum A."/>
            <person name="Lindquist E."/>
            <person name="Daum C."/>
            <person name="Ramamoorthy G.K."/>
            <person name="Gryganskyi A."/>
            <person name="Culley D."/>
            <person name="Magnuson J.K."/>
            <person name="James T.Y."/>
            <person name="O'Malley M.A."/>
            <person name="Stajich J.E."/>
            <person name="Spatafora J.W."/>
            <person name="Visel A."/>
            <person name="Grigoriev I.V."/>
        </authorList>
    </citation>
    <scope>NUCLEOTIDE SEQUENCE [LARGE SCALE GENOMIC DNA]</scope>
    <source>
        <strain evidence="2 3">CBS 129021</strain>
    </source>
</reference>
<feature type="transmembrane region" description="Helical" evidence="1">
    <location>
        <begin position="41"/>
        <end position="64"/>
    </location>
</feature>
<name>A0A1Y2E0U2_9PEZI</name>
<feature type="transmembrane region" description="Helical" evidence="1">
    <location>
        <begin position="106"/>
        <end position="127"/>
    </location>
</feature>
<protein>
    <submittedName>
        <fullName evidence="2">Uncharacterized protein</fullName>
    </submittedName>
</protein>
<dbReference type="Proteomes" id="UP000193689">
    <property type="component" value="Unassembled WGS sequence"/>
</dbReference>
<evidence type="ECO:0000256" key="1">
    <source>
        <dbReference type="SAM" id="Phobius"/>
    </source>
</evidence>
<proteinExistence type="predicted"/>
<gene>
    <name evidence="2" type="ORF">BCR38DRAFT_192279</name>
</gene>
<organism evidence="2 3">
    <name type="scientific">Pseudomassariella vexata</name>
    <dbReference type="NCBI Taxonomy" id="1141098"/>
    <lineage>
        <taxon>Eukaryota</taxon>
        <taxon>Fungi</taxon>
        <taxon>Dikarya</taxon>
        <taxon>Ascomycota</taxon>
        <taxon>Pezizomycotina</taxon>
        <taxon>Sordariomycetes</taxon>
        <taxon>Xylariomycetidae</taxon>
        <taxon>Amphisphaeriales</taxon>
        <taxon>Pseudomassariaceae</taxon>
        <taxon>Pseudomassariella</taxon>
    </lineage>
</organism>
<keyword evidence="1" id="KW-0472">Membrane</keyword>
<keyword evidence="3" id="KW-1185">Reference proteome</keyword>
<keyword evidence="1" id="KW-1133">Transmembrane helix</keyword>
<comment type="caution">
    <text evidence="2">The sequence shown here is derived from an EMBL/GenBank/DDBJ whole genome shotgun (WGS) entry which is preliminary data.</text>
</comment>
<dbReference type="EMBL" id="MCFJ01000006">
    <property type="protein sequence ID" value="ORY65150.1"/>
    <property type="molecule type" value="Genomic_DNA"/>
</dbReference>
<dbReference type="InParanoid" id="A0A1Y2E0U2"/>
<dbReference type="GeneID" id="63770228"/>
<accession>A0A1Y2E0U2</accession>
<keyword evidence="1" id="KW-0812">Transmembrane</keyword>
<evidence type="ECO:0000313" key="3">
    <source>
        <dbReference type="Proteomes" id="UP000193689"/>
    </source>
</evidence>